<evidence type="ECO:0000313" key="1">
    <source>
        <dbReference type="EMBL" id="KAI8671795.1"/>
    </source>
</evidence>
<keyword evidence="2" id="KW-1185">Reference proteome</keyword>
<name>A0ACC0R5B3_9HYPO</name>
<sequence length="310" mass="33743">MNNFTLNPMPNFGFDSVAMDYNSMTNNMIDNSMVNNLVVDNSTSNDLMDITEMTQGLVIKDSGVEDLMMVDDLMVDDSTINSLTANDSMAYTHSTNSSANGFPTANTPVSMGDQVDTTMIDSPVNSVSTTNIFLAGNPPAKDFMGSIPNPPMAKSLIGKGTMADSSAPTKRAASIFTPALRESLRNQFLFVDGPRKTEGVWLCAKCIKHLDRDGNDDYETSKAQLRMASLMHGEGGQVGMLVGYWQWDVSAANAYRIELLYDQVILAEVIAGLGDQLYEELKETASDEALNGIGSDKWPKNDSQRIELAI</sequence>
<evidence type="ECO:0000313" key="2">
    <source>
        <dbReference type="Proteomes" id="UP001065298"/>
    </source>
</evidence>
<proteinExistence type="predicted"/>
<gene>
    <name evidence="1" type="ORF">NCS57_00655800</name>
</gene>
<dbReference type="Proteomes" id="UP001065298">
    <property type="component" value="Chromosome 4"/>
</dbReference>
<reference evidence="1" key="1">
    <citation type="submission" date="2022-06" db="EMBL/GenBank/DDBJ databases">
        <title>Fusarium solani species complex genomes reveal bases of compartmentalisation and animal pathogenesis.</title>
        <authorList>
            <person name="Tsai I.J."/>
        </authorList>
    </citation>
    <scope>NUCLEOTIDE SEQUENCE</scope>
    <source>
        <strain evidence="1">Fu6.1</strain>
    </source>
</reference>
<accession>A0ACC0R5B3</accession>
<comment type="caution">
    <text evidence="1">The sequence shown here is derived from an EMBL/GenBank/DDBJ whole genome shotgun (WGS) entry which is preliminary data.</text>
</comment>
<organism evidence="1 2">
    <name type="scientific">Fusarium keratoplasticum</name>
    <dbReference type="NCBI Taxonomy" id="1328300"/>
    <lineage>
        <taxon>Eukaryota</taxon>
        <taxon>Fungi</taxon>
        <taxon>Dikarya</taxon>
        <taxon>Ascomycota</taxon>
        <taxon>Pezizomycotina</taxon>
        <taxon>Sordariomycetes</taxon>
        <taxon>Hypocreomycetidae</taxon>
        <taxon>Hypocreales</taxon>
        <taxon>Nectriaceae</taxon>
        <taxon>Fusarium</taxon>
        <taxon>Fusarium solani species complex</taxon>
    </lineage>
</organism>
<dbReference type="EMBL" id="CM046506">
    <property type="protein sequence ID" value="KAI8671795.1"/>
    <property type="molecule type" value="Genomic_DNA"/>
</dbReference>
<protein>
    <submittedName>
        <fullName evidence="1">Uncharacterized protein</fullName>
    </submittedName>
</protein>